<evidence type="ECO:0000259" key="13">
    <source>
        <dbReference type="SMART" id="SM00856"/>
    </source>
</evidence>
<feature type="active site" evidence="11">
    <location>
        <position position="410"/>
    </location>
</feature>
<evidence type="ECO:0000256" key="6">
    <source>
        <dbReference type="ARBA" id="ARBA00023085"/>
    </source>
</evidence>
<keyword evidence="6 12" id="KW-0063">Aspartyl esterase</keyword>
<comment type="similarity">
    <text evidence="2">In the N-terminal section; belongs to the PMEI family.</text>
</comment>
<comment type="pathway">
    <text evidence="1 12">Glycan metabolism; pectin degradation; 2-dehydro-3-deoxy-D-gluconate from pectin: step 1/5.</text>
</comment>
<name>A0A3S3NBQ6_9MAGN</name>
<evidence type="ECO:0000313" key="14">
    <source>
        <dbReference type="EMBL" id="RWR76491.1"/>
    </source>
</evidence>
<protein>
    <recommendedName>
        <fullName evidence="4 12">Pectinesterase</fullName>
        <ecNumber evidence="4 12">3.1.1.11</ecNumber>
    </recommendedName>
</protein>
<feature type="domain" description="Pectinesterase inhibitor" evidence="13">
    <location>
        <begin position="55"/>
        <end position="208"/>
    </location>
</feature>
<keyword evidence="5 12" id="KW-0378">Hydrolase</keyword>
<evidence type="ECO:0000256" key="12">
    <source>
        <dbReference type="RuleBase" id="RU000589"/>
    </source>
</evidence>
<dbReference type="SUPFAM" id="SSF51126">
    <property type="entry name" value="Pectin lyase-like"/>
    <property type="match status" value="1"/>
</dbReference>
<dbReference type="InterPro" id="IPR012334">
    <property type="entry name" value="Pectin_lyas_fold"/>
</dbReference>
<dbReference type="EMBL" id="QPKB01000002">
    <property type="protein sequence ID" value="RWR76491.1"/>
    <property type="molecule type" value="Genomic_DNA"/>
</dbReference>
<evidence type="ECO:0000256" key="3">
    <source>
        <dbReference type="ARBA" id="ARBA00007786"/>
    </source>
</evidence>
<evidence type="ECO:0000256" key="8">
    <source>
        <dbReference type="ARBA" id="ARBA00023180"/>
    </source>
</evidence>
<dbReference type="GO" id="GO:0004857">
    <property type="term" value="F:enzyme inhibitor activity"/>
    <property type="evidence" value="ECO:0007669"/>
    <property type="project" value="InterPro"/>
</dbReference>
<dbReference type="Gene3D" id="2.160.20.10">
    <property type="entry name" value="Single-stranded right-handed beta-helix, Pectin lyase-like"/>
    <property type="match status" value="1"/>
</dbReference>
<keyword evidence="15" id="KW-1185">Reference proteome</keyword>
<evidence type="ECO:0000256" key="5">
    <source>
        <dbReference type="ARBA" id="ARBA00022801"/>
    </source>
</evidence>
<evidence type="ECO:0000256" key="2">
    <source>
        <dbReference type="ARBA" id="ARBA00006027"/>
    </source>
</evidence>
<dbReference type="GO" id="GO:0030599">
    <property type="term" value="F:pectinesterase activity"/>
    <property type="evidence" value="ECO:0007669"/>
    <property type="project" value="UniProtKB-UniRule"/>
</dbReference>
<keyword evidence="7" id="KW-1015">Disulfide bond</keyword>
<comment type="catalytic activity">
    <reaction evidence="9 12">
        <text>[(1-&gt;4)-alpha-D-galacturonosyl methyl ester](n) + n H2O = [(1-&gt;4)-alpha-D-galacturonosyl](n) + n methanol + n H(+)</text>
        <dbReference type="Rhea" id="RHEA:22380"/>
        <dbReference type="Rhea" id="RHEA-COMP:14570"/>
        <dbReference type="Rhea" id="RHEA-COMP:14573"/>
        <dbReference type="ChEBI" id="CHEBI:15377"/>
        <dbReference type="ChEBI" id="CHEBI:15378"/>
        <dbReference type="ChEBI" id="CHEBI:17790"/>
        <dbReference type="ChEBI" id="CHEBI:140522"/>
        <dbReference type="ChEBI" id="CHEBI:140523"/>
        <dbReference type="EC" id="3.1.1.11"/>
    </reaction>
</comment>
<comment type="function">
    <text evidence="10">Acts in the modification of cell walls via demethylesterification of cell wall pectin.</text>
</comment>
<organism evidence="14 15">
    <name type="scientific">Cinnamomum micranthum f. kanehirae</name>
    <dbReference type="NCBI Taxonomy" id="337451"/>
    <lineage>
        <taxon>Eukaryota</taxon>
        <taxon>Viridiplantae</taxon>
        <taxon>Streptophyta</taxon>
        <taxon>Embryophyta</taxon>
        <taxon>Tracheophyta</taxon>
        <taxon>Spermatophyta</taxon>
        <taxon>Magnoliopsida</taxon>
        <taxon>Magnoliidae</taxon>
        <taxon>Laurales</taxon>
        <taxon>Lauraceae</taxon>
        <taxon>Cinnamomum</taxon>
    </lineage>
</organism>
<sequence>MASIGSGEINLNKKKMALMGVSSLILVAMVVAVTVGVSNKAAIGNKGATTQQIQTSTKAITQICQPTDYKEACVSSISGAADKNTTEPKQLIQVAFKVAIDKVKQAFSESIVLKEAAKDPRTKEALENCGELMNYSIDDLESSLKQLGTFELSKVDDLIDDLRTWLSASMTYQETCADGFEGTKGEASKKMKAVLKGAYELTSNVLAIMTEISSVLTSFNLPFFHRRLLSFNDPMTQDFPMWVSGERRVLLQASFNSIKPNVTVAKDGSGQFKTINEAVASIPKKKNETYVIYIKEGVYEEYVEIEKSMWNVVMIGDGPTKTIVTGSKNYADGTPTFKTATVAVVGEGFMAKDMGFRNTAGPHKHQAVALRVQSDRSIFYKCQMDGYQDTLYAHAHRQFYQSCTISGTVDFIFGNSAVVFQNCKMVVRRPMDGQKNIVTAQGRKDRHEPTAIILQNCTITGEAAYFPVRAKLPSYLGRPWKAYSRTFILQSQIDEVIHPDGWLPWNGDFALNTCFYAEFDNRGKGASMERRVKWRGIKTITEAHAQRFTAQNFIQGDKWIKLSGVPYTPGLLPVGSLAH</sequence>
<dbReference type="GO" id="GO:0042545">
    <property type="term" value="P:cell wall modification"/>
    <property type="evidence" value="ECO:0007669"/>
    <property type="project" value="UniProtKB-UniRule"/>
</dbReference>
<evidence type="ECO:0000256" key="7">
    <source>
        <dbReference type="ARBA" id="ARBA00023157"/>
    </source>
</evidence>
<proteinExistence type="inferred from homology"/>
<dbReference type="InterPro" id="IPR035513">
    <property type="entry name" value="Invertase/methylesterase_inhib"/>
</dbReference>
<dbReference type="OrthoDB" id="2019149at2759"/>
<dbReference type="Gene3D" id="1.20.140.40">
    <property type="entry name" value="Invertase/pectin methylesterase inhibitor family protein"/>
    <property type="match status" value="1"/>
</dbReference>
<keyword evidence="8" id="KW-0325">Glycoprotein</keyword>
<dbReference type="InterPro" id="IPR033131">
    <property type="entry name" value="Pectinesterase_Asp_AS"/>
</dbReference>
<dbReference type="AlphaFoldDB" id="A0A3S3NBQ6"/>
<dbReference type="InterPro" id="IPR000070">
    <property type="entry name" value="Pectinesterase_cat"/>
</dbReference>
<evidence type="ECO:0000256" key="4">
    <source>
        <dbReference type="ARBA" id="ARBA00013229"/>
    </source>
</evidence>
<dbReference type="GO" id="GO:0045490">
    <property type="term" value="P:pectin catabolic process"/>
    <property type="evidence" value="ECO:0007669"/>
    <property type="project" value="UniProtKB-UniRule"/>
</dbReference>
<dbReference type="InterPro" id="IPR006501">
    <property type="entry name" value="Pectinesterase_inhib_dom"/>
</dbReference>
<dbReference type="Pfam" id="PF04043">
    <property type="entry name" value="PMEI"/>
    <property type="match status" value="1"/>
</dbReference>
<dbReference type="EC" id="3.1.1.11" evidence="4 12"/>
<comment type="similarity">
    <text evidence="3">In the C-terminal section; belongs to the pectinesterase family.</text>
</comment>
<dbReference type="SUPFAM" id="SSF101148">
    <property type="entry name" value="Plant invertase/pectin methylesterase inhibitor"/>
    <property type="match status" value="1"/>
</dbReference>
<dbReference type="Pfam" id="PF01095">
    <property type="entry name" value="Pectinesterase"/>
    <property type="match status" value="1"/>
</dbReference>
<dbReference type="CDD" id="cd15798">
    <property type="entry name" value="PMEI-like_3"/>
    <property type="match status" value="1"/>
</dbReference>
<evidence type="ECO:0000256" key="10">
    <source>
        <dbReference type="ARBA" id="ARBA00057335"/>
    </source>
</evidence>
<evidence type="ECO:0000256" key="1">
    <source>
        <dbReference type="ARBA" id="ARBA00005184"/>
    </source>
</evidence>
<gene>
    <name evidence="14" type="ORF">CKAN_00493300</name>
</gene>
<dbReference type="FunFam" id="1.20.140.40:FF:000001">
    <property type="entry name" value="Pectinesterase"/>
    <property type="match status" value="1"/>
</dbReference>
<comment type="caution">
    <text evidence="14">The sequence shown here is derived from an EMBL/GenBank/DDBJ whole genome shotgun (WGS) entry which is preliminary data.</text>
</comment>
<dbReference type="FunFam" id="2.160.20.10:FF:000001">
    <property type="entry name" value="Pectinesterase"/>
    <property type="match status" value="1"/>
</dbReference>
<dbReference type="UniPathway" id="UPA00545">
    <property type="reaction ID" value="UER00823"/>
</dbReference>
<dbReference type="Proteomes" id="UP000283530">
    <property type="component" value="Unassembled WGS sequence"/>
</dbReference>
<evidence type="ECO:0000256" key="9">
    <source>
        <dbReference type="ARBA" id="ARBA00047928"/>
    </source>
</evidence>
<reference evidence="14 15" key="1">
    <citation type="journal article" date="2019" name="Nat. Plants">
        <title>Stout camphor tree genome fills gaps in understanding of flowering plant genome evolution.</title>
        <authorList>
            <person name="Chaw S.M."/>
            <person name="Liu Y.C."/>
            <person name="Wu Y.W."/>
            <person name="Wang H.Y."/>
            <person name="Lin C.I."/>
            <person name="Wu C.S."/>
            <person name="Ke H.M."/>
            <person name="Chang L.Y."/>
            <person name="Hsu C.Y."/>
            <person name="Yang H.T."/>
            <person name="Sudianto E."/>
            <person name="Hsu M.H."/>
            <person name="Wu K.P."/>
            <person name="Wang L.N."/>
            <person name="Leebens-Mack J.H."/>
            <person name="Tsai I.J."/>
        </authorList>
    </citation>
    <scope>NUCLEOTIDE SEQUENCE [LARGE SCALE GENOMIC DNA]</scope>
    <source>
        <strain evidence="15">cv. Chaw 1501</strain>
        <tissue evidence="14">Young leaves</tissue>
    </source>
</reference>
<evidence type="ECO:0000256" key="11">
    <source>
        <dbReference type="PROSITE-ProRule" id="PRU10040"/>
    </source>
</evidence>
<accession>A0A3S3NBQ6</accession>
<dbReference type="InterPro" id="IPR011050">
    <property type="entry name" value="Pectin_lyase_fold/virulence"/>
</dbReference>
<dbReference type="PROSITE" id="PS00503">
    <property type="entry name" value="PECTINESTERASE_2"/>
    <property type="match status" value="1"/>
</dbReference>
<dbReference type="NCBIfam" id="TIGR01614">
    <property type="entry name" value="PME_inhib"/>
    <property type="match status" value="1"/>
</dbReference>
<dbReference type="STRING" id="337451.A0A3S3NBQ6"/>
<dbReference type="PANTHER" id="PTHR31707">
    <property type="entry name" value="PECTINESTERASE"/>
    <property type="match status" value="1"/>
</dbReference>
<dbReference type="SMART" id="SM00856">
    <property type="entry name" value="PMEI"/>
    <property type="match status" value="1"/>
</dbReference>
<evidence type="ECO:0000313" key="15">
    <source>
        <dbReference type="Proteomes" id="UP000283530"/>
    </source>
</evidence>